<comment type="caution">
    <text evidence="2">The sequence shown here is derived from an EMBL/GenBank/DDBJ whole genome shotgun (WGS) entry which is preliminary data.</text>
</comment>
<evidence type="ECO:0000313" key="3">
    <source>
        <dbReference type="Proteomes" id="UP000318307"/>
    </source>
</evidence>
<reference evidence="2 3" key="1">
    <citation type="submission" date="2019-07" db="EMBL/GenBank/DDBJ databases">
        <title>Genome sequencing of 100 strains of the haloalkaliphilic chemolithoautotrophic sulfur-oxidizing bacterium Thioalkalivibrio.</title>
        <authorList>
            <person name="Muyzer G."/>
        </authorList>
    </citation>
    <scope>NUCLEOTIDE SEQUENCE [LARGE SCALE GENOMIC DNA]</scope>
    <source>
        <strain evidence="2 3">ASO4-4</strain>
    </source>
</reference>
<keyword evidence="3" id="KW-1185">Reference proteome</keyword>
<name>A0A562RJJ7_9BACT</name>
<gene>
    <name evidence="2" type="ORF">LZ24_02502</name>
</gene>
<dbReference type="OrthoDB" id="5452435at2"/>
<proteinExistence type="predicted"/>
<organism evidence="2 3">
    <name type="scientific">Desulfobotulus alkaliphilus</name>
    <dbReference type="NCBI Taxonomy" id="622671"/>
    <lineage>
        <taxon>Bacteria</taxon>
        <taxon>Pseudomonadati</taxon>
        <taxon>Thermodesulfobacteriota</taxon>
        <taxon>Desulfobacteria</taxon>
        <taxon>Desulfobacterales</taxon>
        <taxon>Desulfobacteraceae</taxon>
        <taxon>Desulfobotulus</taxon>
    </lineage>
</organism>
<evidence type="ECO:0000313" key="2">
    <source>
        <dbReference type="EMBL" id="TWI68530.1"/>
    </source>
</evidence>
<dbReference type="AlphaFoldDB" id="A0A562RJJ7"/>
<protein>
    <submittedName>
        <fullName evidence="2">Uncharacterized protein</fullName>
    </submittedName>
</protein>
<accession>A0A562RJJ7</accession>
<feature type="region of interest" description="Disordered" evidence="1">
    <location>
        <begin position="186"/>
        <end position="205"/>
    </location>
</feature>
<evidence type="ECO:0000256" key="1">
    <source>
        <dbReference type="SAM" id="MobiDB-lite"/>
    </source>
</evidence>
<dbReference type="EMBL" id="VLLC01000021">
    <property type="protein sequence ID" value="TWI68530.1"/>
    <property type="molecule type" value="Genomic_DNA"/>
</dbReference>
<dbReference type="Proteomes" id="UP000318307">
    <property type="component" value="Unassembled WGS sequence"/>
</dbReference>
<sequence length="205" mass="23253">MEETPPEREFKTLMDVLRFLQGEGFSIEKTKLYQDQKSGLIRYKKGQPITETEVLAYVARCELEKTDGGSPITAARQLEKDNAAKRALALELMAQKREMVALQLAREKKKLVDRSEVDQMLVGLLQVLDTSSKQLMDRLMPDIARMVGGDGAKANLGRDLLRQEWDAMMHRLSRTEAFSLKYAEDEGDFSEDLPPSVFGQENKNP</sequence>
<dbReference type="RefSeq" id="WP_144685604.1">
    <property type="nucleotide sequence ID" value="NZ_VLLC01000021.1"/>
</dbReference>